<feature type="DNA-binding region" description="H-T-H motif" evidence="4">
    <location>
        <begin position="35"/>
        <end position="54"/>
    </location>
</feature>
<evidence type="ECO:0000313" key="7">
    <source>
        <dbReference type="Proteomes" id="UP001589783"/>
    </source>
</evidence>
<name>A0ABV6HCB5_9ACTN</name>
<proteinExistence type="predicted"/>
<dbReference type="PROSITE" id="PS01081">
    <property type="entry name" value="HTH_TETR_1"/>
    <property type="match status" value="1"/>
</dbReference>
<dbReference type="InterPro" id="IPR001647">
    <property type="entry name" value="HTH_TetR"/>
</dbReference>
<dbReference type="Pfam" id="PF00440">
    <property type="entry name" value="TetR_N"/>
    <property type="match status" value="1"/>
</dbReference>
<evidence type="ECO:0000256" key="3">
    <source>
        <dbReference type="ARBA" id="ARBA00023163"/>
    </source>
</evidence>
<accession>A0ABV6HCB5</accession>
<protein>
    <submittedName>
        <fullName evidence="6">TetR/AcrR family transcriptional regulator</fullName>
    </submittedName>
</protein>
<keyword evidence="7" id="KW-1185">Reference proteome</keyword>
<keyword evidence="1" id="KW-0805">Transcription regulation</keyword>
<keyword evidence="3" id="KW-0804">Transcription</keyword>
<comment type="caution">
    <text evidence="6">The sequence shown here is derived from an EMBL/GenBank/DDBJ whole genome shotgun (WGS) entry which is preliminary data.</text>
</comment>
<dbReference type="InterPro" id="IPR023772">
    <property type="entry name" value="DNA-bd_HTH_TetR-type_CS"/>
</dbReference>
<dbReference type="PROSITE" id="PS50977">
    <property type="entry name" value="HTH_TETR_2"/>
    <property type="match status" value="1"/>
</dbReference>
<evidence type="ECO:0000256" key="1">
    <source>
        <dbReference type="ARBA" id="ARBA00023015"/>
    </source>
</evidence>
<dbReference type="InterPro" id="IPR050109">
    <property type="entry name" value="HTH-type_TetR-like_transc_reg"/>
</dbReference>
<dbReference type="EMBL" id="JBHLWV010000028">
    <property type="protein sequence ID" value="MFC0316346.1"/>
    <property type="molecule type" value="Genomic_DNA"/>
</dbReference>
<keyword evidence="2 4" id="KW-0238">DNA-binding</keyword>
<evidence type="ECO:0000313" key="6">
    <source>
        <dbReference type="EMBL" id="MFC0316346.1"/>
    </source>
</evidence>
<sequence length="217" mass="22782">MSGRGTKGVPKAERMAAILAAASAMFVEQGYANTSVAAIAAQAGVTKPLVYSYFTSKGALYGECVRAAGERILGDVVSAQRGTYADRAVGTITAILRAIEQSPADWALIMFDTSVHPGMEEFELVDHYRRAVSVVGVESVAELVASSDAPHEGGDERLLAQFWLAIVTTSVTWSMRHPAESADQTADRIRRILALLASMLGGGGVVDDGPGGPNLSI</sequence>
<dbReference type="Proteomes" id="UP001589783">
    <property type="component" value="Unassembled WGS sequence"/>
</dbReference>
<dbReference type="PANTHER" id="PTHR30055:SF234">
    <property type="entry name" value="HTH-TYPE TRANSCRIPTIONAL REGULATOR BETI"/>
    <property type="match status" value="1"/>
</dbReference>
<gene>
    <name evidence="6" type="ORF">ACFFJD_15980</name>
</gene>
<dbReference type="InterPro" id="IPR009057">
    <property type="entry name" value="Homeodomain-like_sf"/>
</dbReference>
<dbReference type="PRINTS" id="PR00455">
    <property type="entry name" value="HTHTETR"/>
</dbReference>
<dbReference type="RefSeq" id="WP_382365940.1">
    <property type="nucleotide sequence ID" value="NZ_JBHLWV010000028.1"/>
</dbReference>
<organism evidence="6 7">
    <name type="scientific">Gordonia phosphorivorans</name>
    <dbReference type="NCBI Taxonomy" id="1056982"/>
    <lineage>
        <taxon>Bacteria</taxon>
        <taxon>Bacillati</taxon>
        <taxon>Actinomycetota</taxon>
        <taxon>Actinomycetes</taxon>
        <taxon>Mycobacteriales</taxon>
        <taxon>Gordoniaceae</taxon>
        <taxon>Gordonia</taxon>
    </lineage>
</organism>
<reference evidence="6 7" key="1">
    <citation type="submission" date="2024-09" db="EMBL/GenBank/DDBJ databases">
        <authorList>
            <person name="Sun Q."/>
            <person name="Mori K."/>
        </authorList>
    </citation>
    <scope>NUCLEOTIDE SEQUENCE [LARGE SCALE GENOMIC DNA]</scope>
    <source>
        <strain evidence="6 7">CCM 7957</strain>
    </source>
</reference>
<evidence type="ECO:0000259" key="5">
    <source>
        <dbReference type="PROSITE" id="PS50977"/>
    </source>
</evidence>
<feature type="domain" description="HTH tetR-type" evidence="5">
    <location>
        <begin position="12"/>
        <end position="72"/>
    </location>
</feature>
<dbReference type="Gene3D" id="1.10.357.10">
    <property type="entry name" value="Tetracycline Repressor, domain 2"/>
    <property type="match status" value="1"/>
</dbReference>
<evidence type="ECO:0000256" key="2">
    <source>
        <dbReference type="ARBA" id="ARBA00023125"/>
    </source>
</evidence>
<dbReference type="PANTHER" id="PTHR30055">
    <property type="entry name" value="HTH-TYPE TRANSCRIPTIONAL REGULATOR RUTR"/>
    <property type="match status" value="1"/>
</dbReference>
<evidence type="ECO:0000256" key="4">
    <source>
        <dbReference type="PROSITE-ProRule" id="PRU00335"/>
    </source>
</evidence>
<dbReference type="SUPFAM" id="SSF46689">
    <property type="entry name" value="Homeodomain-like"/>
    <property type="match status" value="1"/>
</dbReference>